<keyword evidence="1" id="KW-0732">Signal</keyword>
<dbReference type="InterPro" id="IPR007450">
    <property type="entry name" value="BamE_dom"/>
</dbReference>
<name>A0A1H8BC30_9RHOB</name>
<organism evidence="4 5">
    <name type="scientific">Gemmobacter aquatilis</name>
    <dbReference type="NCBI Taxonomy" id="933059"/>
    <lineage>
        <taxon>Bacteria</taxon>
        <taxon>Pseudomonadati</taxon>
        <taxon>Pseudomonadota</taxon>
        <taxon>Alphaproteobacteria</taxon>
        <taxon>Rhodobacterales</taxon>
        <taxon>Paracoccaceae</taxon>
        <taxon>Gemmobacter</taxon>
    </lineage>
</organism>
<dbReference type="EMBL" id="FOCE01000002">
    <property type="protein sequence ID" value="SEM80435.1"/>
    <property type="molecule type" value="Genomic_DNA"/>
</dbReference>
<protein>
    <submittedName>
        <fullName evidence="4">Beta-barrel assembly machine subunit BamE</fullName>
    </submittedName>
</protein>
<keyword evidence="2" id="KW-0472">Membrane</keyword>
<evidence type="ECO:0000313" key="4">
    <source>
        <dbReference type="EMBL" id="SEM80435.1"/>
    </source>
</evidence>
<dbReference type="InterPro" id="IPR037873">
    <property type="entry name" value="BamE-like"/>
</dbReference>
<dbReference type="GO" id="GO:0019867">
    <property type="term" value="C:outer membrane"/>
    <property type="evidence" value="ECO:0007669"/>
    <property type="project" value="InterPro"/>
</dbReference>
<dbReference type="RefSeq" id="WP_091297581.1">
    <property type="nucleotide sequence ID" value="NZ_FOCE01000002.1"/>
</dbReference>
<proteinExistence type="predicted"/>
<dbReference type="OrthoDB" id="7203955at2"/>
<gene>
    <name evidence="4" type="ORF">SAMN04488103_102128</name>
</gene>
<dbReference type="AlphaFoldDB" id="A0A1H8BC30"/>
<evidence type="ECO:0000256" key="2">
    <source>
        <dbReference type="ARBA" id="ARBA00023136"/>
    </source>
</evidence>
<reference evidence="4 5" key="1">
    <citation type="submission" date="2016-10" db="EMBL/GenBank/DDBJ databases">
        <authorList>
            <person name="de Groot N.N."/>
        </authorList>
    </citation>
    <scope>NUCLEOTIDE SEQUENCE [LARGE SCALE GENOMIC DNA]</scope>
    <source>
        <strain evidence="4 5">DSM 3857</strain>
    </source>
</reference>
<dbReference type="Pfam" id="PF04355">
    <property type="entry name" value="BamE"/>
    <property type="match status" value="1"/>
</dbReference>
<feature type="domain" description="Outer membrane protein assembly factor BamE" evidence="3">
    <location>
        <begin position="47"/>
        <end position="122"/>
    </location>
</feature>
<keyword evidence="5" id="KW-1185">Reference proteome</keyword>
<sequence>MSHSGKHRHAGKTGVGASIQRRVPRWLAAGVLVLGIAACTPIYRDHGYVPTEEELAAVEVGKDTRETVAEKVGRPSTSGLLNDVGWFYVQSRWEEYAARAPKEIDRQGVAITFTEAGLVQNVERFGLEDGQVVTLSRRVTDTNIKGVSFIRQIMGNLGRMRAVDMVN</sequence>
<dbReference type="Gene3D" id="3.30.1450.10">
    <property type="match status" value="1"/>
</dbReference>
<accession>A0A1H8BC30</accession>
<dbReference type="STRING" id="933059.SAMN04488103_102128"/>
<dbReference type="Proteomes" id="UP000198761">
    <property type="component" value="Unassembled WGS sequence"/>
</dbReference>
<evidence type="ECO:0000313" key="5">
    <source>
        <dbReference type="Proteomes" id="UP000198761"/>
    </source>
</evidence>
<evidence type="ECO:0000256" key="1">
    <source>
        <dbReference type="ARBA" id="ARBA00022729"/>
    </source>
</evidence>
<evidence type="ECO:0000259" key="3">
    <source>
        <dbReference type="Pfam" id="PF04355"/>
    </source>
</evidence>